<dbReference type="Pfam" id="PF01230">
    <property type="entry name" value="HIT"/>
    <property type="match status" value="1"/>
</dbReference>
<reference evidence="5 6" key="1">
    <citation type="journal article" date="2018" name="Nat. Ecol. Evol.">
        <title>Pezizomycetes genomes reveal the molecular basis of ectomycorrhizal truffle lifestyle.</title>
        <authorList>
            <person name="Murat C."/>
            <person name="Payen T."/>
            <person name="Noel B."/>
            <person name="Kuo A."/>
            <person name="Morin E."/>
            <person name="Chen J."/>
            <person name="Kohler A."/>
            <person name="Krizsan K."/>
            <person name="Balestrini R."/>
            <person name="Da Silva C."/>
            <person name="Montanini B."/>
            <person name="Hainaut M."/>
            <person name="Levati E."/>
            <person name="Barry K.W."/>
            <person name="Belfiori B."/>
            <person name="Cichocki N."/>
            <person name="Clum A."/>
            <person name="Dockter R.B."/>
            <person name="Fauchery L."/>
            <person name="Guy J."/>
            <person name="Iotti M."/>
            <person name="Le Tacon F."/>
            <person name="Lindquist E.A."/>
            <person name="Lipzen A."/>
            <person name="Malagnac F."/>
            <person name="Mello A."/>
            <person name="Molinier V."/>
            <person name="Miyauchi S."/>
            <person name="Poulain J."/>
            <person name="Riccioni C."/>
            <person name="Rubini A."/>
            <person name="Sitrit Y."/>
            <person name="Splivallo R."/>
            <person name="Traeger S."/>
            <person name="Wang M."/>
            <person name="Zifcakova L."/>
            <person name="Wipf D."/>
            <person name="Zambonelli A."/>
            <person name="Paolocci F."/>
            <person name="Nowrousian M."/>
            <person name="Ottonello S."/>
            <person name="Baldrian P."/>
            <person name="Spatafora J.W."/>
            <person name="Henrissat B."/>
            <person name="Nagy L.G."/>
            <person name="Aury J.M."/>
            <person name="Wincker P."/>
            <person name="Grigoriev I.V."/>
            <person name="Bonfante P."/>
            <person name="Martin F.M."/>
        </authorList>
    </citation>
    <scope>NUCLEOTIDE SEQUENCE [LARGE SCALE GENOMIC DNA]</scope>
    <source>
        <strain evidence="5 6">ATCC MYA-4762</strain>
    </source>
</reference>
<dbReference type="PANTHER" id="PTHR46648:SF2">
    <property type="entry name" value="HIT DOMAIN-CONTAINING PROTEIN"/>
    <property type="match status" value="1"/>
</dbReference>
<feature type="non-terminal residue" evidence="5">
    <location>
        <position position="179"/>
    </location>
</feature>
<dbReference type="Gene3D" id="3.30.428.10">
    <property type="entry name" value="HIT-like"/>
    <property type="match status" value="1"/>
</dbReference>
<evidence type="ECO:0000256" key="2">
    <source>
        <dbReference type="PIRSR" id="PIRSR601310-3"/>
    </source>
</evidence>
<evidence type="ECO:0000259" key="4">
    <source>
        <dbReference type="PROSITE" id="PS51084"/>
    </source>
</evidence>
<gene>
    <name evidence="5" type="ORF">L211DRAFT_774172</name>
</gene>
<dbReference type="PROSITE" id="PS00892">
    <property type="entry name" value="HIT_1"/>
    <property type="match status" value="1"/>
</dbReference>
<feature type="non-terminal residue" evidence="5">
    <location>
        <position position="1"/>
    </location>
</feature>
<dbReference type="PANTHER" id="PTHR46648">
    <property type="entry name" value="HIT FAMILY PROTEIN 1"/>
    <property type="match status" value="1"/>
</dbReference>
<dbReference type="InterPro" id="IPR036265">
    <property type="entry name" value="HIT-like_sf"/>
</dbReference>
<feature type="domain" description="HIT" evidence="4">
    <location>
        <begin position="28"/>
        <end position="136"/>
    </location>
</feature>
<dbReference type="Proteomes" id="UP000267821">
    <property type="component" value="Unassembled WGS sequence"/>
</dbReference>
<sequence>RPCPFCLIASKHPPQTHPIQPSNDTIGLEKPFVCHNGDAHILISTPTILAFLDIMPFTHGHTLVIPRNHCMNIAETSATDMMSLGAYLPLLARCVMKAVGWKDFNIIQNNGAAASQVIYHTHFHIIPRKPLDDPTFYDTPCTSTIAYGQTRRDLDDRDGAKLAKKIRGEIWKEFVELKR</sequence>
<dbReference type="PRINTS" id="PR00332">
    <property type="entry name" value="HISTRIAD"/>
</dbReference>
<keyword evidence="6" id="KW-1185">Reference proteome</keyword>
<dbReference type="InterPro" id="IPR001310">
    <property type="entry name" value="Histidine_triad_HIT"/>
</dbReference>
<evidence type="ECO:0000256" key="1">
    <source>
        <dbReference type="PIRSR" id="PIRSR601310-1"/>
    </source>
</evidence>
<name>A0A3N4LZV3_9PEZI</name>
<protein>
    <submittedName>
        <fullName evidence="5">HIT-like protein</fullName>
    </submittedName>
</protein>
<dbReference type="InterPro" id="IPR011146">
    <property type="entry name" value="HIT-like"/>
</dbReference>
<proteinExistence type="predicted"/>
<evidence type="ECO:0000256" key="3">
    <source>
        <dbReference type="PROSITE-ProRule" id="PRU00464"/>
    </source>
</evidence>
<dbReference type="SUPFAM" id="SSF54197">
    <property type="entry name" value="HIT-like"/>
    <property type="match status" value="1"/>
</dbReference>
<dbReference type="OrthoDB" id="1915375at2759"/>
<dbReference type="GO" id="GO:0003824">
    <property type="term" value="F:catalytic activity"/>
    <property type="evidence" value="ECO:0007669"/>
    <property type="project" value="InterPro"/>
</dbReference>
<dbReference type="GO" id="GO:0009117">
    <property type="term" value="P:nucleotide metabolic process"/>
    <property type="evidence" value="ECO:0007669"/>
    <property type="project" value="TreeGrafter"/>
</dbReference>
<dbReference type="InParanoid" id="A0A3N4LZV3"/>
<organism evidence="5 6">
    <name type="scientific">Terfezia boudieri ATCC MYA-4762</name>
    <dbReference type="NCBI Taxonomy" id="1051890"/>
    <lineage>
        <taxon>Eukaryota</taxon>
        <taxon>Fungi</taxon>
        <taxon>Dikarya</taxon>
        <taxon>Ascomycota</taxon>
        <taxon>Pezizomycotina</taxon>
        <taxon>Pezizomycetes</taxon>
        <taxon>Pezizales</taxon>
        <taxon>Pezizaceae</taxon>
        <taxon>Terfezia</taxon>
    </lineage>
</organism>
<dbReference type="AlphaFoldDB" id="A0A3N4LZV3"/>
<dbReference type="STRING" id="1051890.A0A3N4LZV3"/>
<accession>A0A3N4LZV3</accession>
<dbReference type="EMBL" id="ML121529">
    <property type="protein sequence ID" value="RPB28443.1"/>
    <property type="molecule type" value="Genomic_DNA"/>
</dbReference>
<evidence type="ECO:0000313" key="6">
    <source>
        <dbReference type="Proteomes" id="UP000267821"/>
    </source>
</evidence>
<feature type="short sequence motif" description="Histidine triad motif" evidence="2 3">
    <location>
        <begin position="120"/>
        <end position="124"/>
    </location>
</feature>
<dbReference type="InterPro" id="IPR019808">
    <property type="entry name" value="Histidine_triad_CS"/>
</dbReference>
<feature type="active site" description="Tele-AMP-histidine intermediate" evidence="1">
    <location>
        <position position="122"/>
    </location>
</feature>
<dbReference type="PROSITE" id="PS51084">
    <property type="entry name" value="HIT_2"/>
    <property type="match status" value="1"/>
</dbReference>
<evidence type="ECO:0000313" key="5">
    <source>
        <dbReference type="EMBL" id="RPB28443.1"/>
    </source>
</evidence>